<keyword evidence="2" id="KW-1134">Transmembrane beta strand</keyword>
<accession>A0ABV0BHY6</accession>
<name>A0ABV0BHY6_9HYPH</name>
<evidence type="ECO:0000256" key="2">
    <source>
        <dbReference type="ARBA" id="ARBA00022452"/>
    </source>
</evidence>
<gene>
    <name evidence="6" type="ORF">WJT86_04405</name>
</gene>
<feature type="chain" id="PRO_5046513581" evidence="4">
    <location>
        <begin position="33"/>
        <end position="656"/>
    </location>
</feature>
<dbReference type="PANTHER" id="PTHR12815">
    <property type="entry name" value="SORTING AND ASSEMBLY MACHINERY SAMM50 PROTEIN FAMILY MEMBER"/>
    <property type="match status" value="1"/>
</dbReference>
<keyword evidence="4" id="KW-0732">Signal</keyword>
<comment type="caution">
    <text evidence="6">The sequence shown here is derived from an EMBL/GenBank/DDBJ whole genome shotgun (WGS) entry which is preliminary data.</text>
</comment>
<dbReference type="Gene3D" id="2.40.160.50">
    <property type="entry name" value="membrane protein fhac: a member of the omp85/tpsb transporter family"/>
    <property type="match status" value="1"/>
</dbReference>
<evidence type="ECO:0000256" key="4">
    <source>
        <dbReference type="SAM" id="SignalP"/>
    </source>
</evidence>
<sequence>MAAVVKKYGKVLAASLFALACTSPVISQPAMAFDFFGLFGSSDNPPDPSPKIISYKPEIKGTDDKSLKQSISDTSSIFRLKKEAPPDGEGLARRASADIAALTDTLWGSGYYDGIATVLIDGVDISKGDGAIRQAAARAEYYRNRSAVPVSIVVTPGEQFKLRDVVVKDTKTGRAFPADILPEKVISLKNGDAAPTAGILAAEARIVDRFRSLGHPFAKVVGRQPVVDHPAHAVDMTFVIDPGPKAGLGTISIKGSSSVDPAVIRSFVYTEEGDPYSPQAVSEIKKTVSNISALGSVRVRESKQLDENGNLPIDVEVADRPPNLIGFSTKYSTTDGPGVKAYWANRNLFGGGEVLRIDTDLSFLTLPKSSPKRDELDWARLGGKVSVSFVKPALWGTRNDLLASITGAREATDGYTSRWVNGTVAIKHRFSDKFYAQAGIEVERGQTSDAYGRLDYTLVGTPISVNYDSTDNALDPTKGIKLSASIAPYPTFLGSSSGFVVAKAQGSTYYALDEDARYILAARLGIGSIMGSGLMNIPANRRFYAGGGGSVRGYSYRSLSPKGDNGDPVGGKSLLEGSVEARIKVTDTIGVVPFFDFGTAFADSYPDFGENMQYAAGVGLRYYTAIGPIRADVAFPLNKRQGDKPVVFYLSLGQAF</sequence>
<dbReference type="PANTHER" id="PTHR12815:SF42">
    <property type="entry name" value="BACTERIAL SURFACE ANTIGEN (D15) DOMAIN-CONTAINING PROTEIN"/>
    <property type="match status" value="1"/>
</dbReference>
<evidence type="ECO:0000256" key="1">
    <source>
        <dbReference type="ARBA" id="ARBA00004370"/>
    </source>
</evidence>
<keyword evidence="2" id="KW-0812">Transmembrane</keyword>
<keyword evidence="3" id="KW-0472">Membrane</keyword>
<feature type="domain" description="Bacterial surface antigen (D15)" evidence="5">
    <location>
        <begin position="347"/>
        <end position="656"/>
    </location>
</feature>
<evidence type="ECO:0000256" key="3">
    <source>
        <dbReference type="ARBA" id="ARBA00023136"/>
    </source>
</evidence>
<dbReference type="Pfam" id="PF01103">
    <property type="entry name" value="Omp85"/>
    <property type="match status" value="1"/>
</dbReference>
<dbReference type="InterPro" id="IPR039910">
    <property type="entry name" value="D15-like"/>
</dbReference>
<comment type="subcellular location">
    <subcellularLocation>
        <location evidence="1">Membrane</location>
    </subcellularLocation>
</comment>
<dbReference type="Gene3D" id="3.10.20.310">
    <property type="entry name" value="membrane protein fhac"/>
    <property type="match status" value="1"/>
</dbReference>
<dbReference type="InterPro" id="IPR000184">
    <property type="entry name" value="Bac_surfAg_D15"/>
</dbReference>
<keyword evidence="7" id="KW-1185">Reference proteome</keyword>
<reference evidence="6 7" key="1">
    <citation type="submission" date="2024-04" db="EMBL/GenBank/DDBJ databases">
        <title>A novel species isolated from cricket.</title>
        <authorList>
            <person name="Wang H.-C."/>
        </authorList>
    </citation>
    <scope>NUCLEOTIDE SEQUENCE [LARGE SCALE GENOMIC DNA]</scope>
    <source>
        <strain evidence="6 7">WL0021</strain>
    </source>
</reference>
<evidence type="ECO:0000313" key="7">
    <source>
        <dbReference type="Proteomes" id="UP001418637"/>
    </source>
</evidence>
<evidence type="ECO:0000313" key="6">
    <source>
        <dbReference type="EMBL" id="MEN3930302.1"/>
    </source>
</evidence>
<evidence type="ECO:0000259" key="5">
    <source>
        <dbReference type="Pfam" id="PF01103"/>
    </source>
</evidence>
<dbReference type="PROSITE" id="PS51257">
    <property type="entry name" value="PROKAR_LIPOPROTEIN"/>
    <property type="match status" value="1"/>
</dbReference>
<dbReference type="Proteomes" id="UP001418637">
    <property type="component" value="Unassembled WGS sequence"/>
</dbReference>
<proteinExistence type="predicted"/>
<dbReference type="EMBL" id="JBBYXI010000002">
    <property type="protein sequence ID" value="MEN3930302.1"/>
    <property type="molecule type" value="Genomic_DNA"/>
</dbReference>
<protein>
    <submittedName>
        <fullName evidence="6">Autotransporter assembly complex family protein</fullName>
    </submittedName>
</protein>
<organism evidence="6 7">
    <name type="scientific">Hohaiivirga grylli</name>
    <dbReference type="NCBI Taxonomy" id="3133970"/>
    <lineage>
        <taxon>Bacteria</taxon>
        <taxon>Pseudomonadati</taxon>
        <taxon>Pseudomonadota</taxon>
        <taxon>Alphaproteobacteria</taxon>
        <taxon>Hyphomicrobiales</taxon>
        <taxon>Methylobacteriaceae</taxon>
        <taxon>Hohaiivirga</taxon>
    </lineage>
</organism>
<feature type="signal peptide" evidence="4">
    <location>
        <begin position="1"/>
        <end position="32"/>
    </location>
</feature>